<evidence type="ECO:0008006" key="3">
    <source>
        <dbReference type="Google" id="ProtNLM"/>
    </source>
</evidence>
<sequence>MAMRAYVEARSSSYLLTLHATETGAYPLAAALRRALRSARCSVWVDCRHVSMLSAEVLGLLRQCASRLWRHGGHLILCHLPEATRASLSAEAHQAAAASEPLAASLLDATQYGLAWPSSSQP</sequence>
<keyword evidence="2" id="KW-1185">Reference proteome</keyword>
<comment type="caution">
    <text evidence="1">The sequence shown here is derived from an EMBL/GenBank/DDBJ whole genome shotgun (WGS) entry which is preliminary data.</text>
</comment>
<gene>
    <name evidence="1" type="ORF">ACFSDX_13360</name>
</gene>
<evidence type="ECO:0000313" key="2">
    <source>
        <dbReference type="Proteomes" id="UP001597197"/>
    </source>
</evidence>
<dbReference type="InterPro" id="IPR036513">
    <property type="entry name" value="STAS_dom_sf"/>
</dbReference>
<dbReference type="SUPFAM" id="SSF52091">
    <property type="entry name" value="SpoIIaa-like"/>
    <property type="match status" value="1"/>
</dbReference>
<protein>
    <recommendedName>
        <fullName evidence="3">STAS domain-containing protein</fullName>
    </recommendedName>
</protein>
<dbReference type="Proteomes" id="UP001597197">
    <property type="component" value="Unassembled WGS sequence"/>
</dbReference>
<reference evidence="2" key="1">
    <citation type="journal article" date="2019" name="Int. J. Syst. Evol. Microbiol.">
        <title>The Global Catalogue of Microorganisms (GCM) 10K type strain sequencing project: providing services to taxonomists for standard genome sequencing and annotation.</title>
        <authorList>
            <consortium name="The Broad Institute Genomics Platform"/>
            <consortium name="The Broad Institute Genome Sequencing Center for Infectious Disease"/>
            <person name="Wu L."/>
            <person name="Ma J."/>
        </authorList>
    </citation>
    <scope>NUCLEOTIDE SEQUENCE [LARGE SCALE GENOMIC DNA]</scope>
    <source>
        <strain evidence="2">CGMCC 1.15795</strain>
    </source>
</reference>
<organism evidence="1 2">
    <name type="scientific">Hymenobacter bucti</name>
    <dbReference type="NCBI Taxonomy" id="1844114"/>
    <lineage>
        <taxon>Bacteria</taxon>
        <taxon>Pseudomonadati</taxon>
        <taxon>Bacteroidota</taxon>
        <taxon>Cytophagia</taxon>
        <taxon>Cytophagales</taxon>
        <taxon>Hymenobacteraceae</taxon>
        <taxon>Hymenobacter</taxon>
    </lineage>
</organism>
<accession>A0ABW4QVH4</accession>
<dbReference type="Gene3D" id="3.30.750.24">
    <property type="entry name" value="STAS domain"/>
    <property type="match status" value="1"/>
</dbReference>
<name>A0ABW4QVH4_9BACT</name>
<proteinExistence type="predicted"/>
<evidence type="ECO:0000313" key="1">
    <source>
        <dbReference type="EMBL" id="MFD1873426.1"/>
    </source>
</evidence>
<dbReference type="RefSeq" id="WP_382319666.1">
    <property type="nucleotide sequence ID" value="NZ_JBHUIA010000005.1"/>
</dbReference>
<dbReference type="EMBL" id="JBHUFD010000005">
    <property type="protein sequence ID" value="MFD1873426.1"/>
    <property type="molecule type" value="Genomic_DNA"/>
</dbReference>